<dbReference type="SUPFAM" id="SSF48208">
    <property type="entry name" value="Six-hairpin glycosidases"/>
    <property type="match status" value="1"/>
</dbReference>
<dbReference type="Gene3D" id="1.50.10.10">
    <property type="match status" value="1"/>
</dbReference>
<dbReference type="InterPro" id="IPR031335">
    <property type="entry name" value="Glyco_hydro_63_C"/>
</dbReference>
<dbReference type="PANTHER" id="PTHR10412">
    <property type="entry name" value="MANNOSYL-OLIGOSACCHARIDE GLUCOSIDASE"/>
    <property type="match status" value="1"/>
</dbReference>
<dbReference type="InterPro" id="IPR008928">
    <property type="entry name" value="6-hairpin_glycosidase_sf"/>
</dbReference>
<dbReference type="InterPro" id="IPR012341">
    <property type="entry name" value="6hp_glycosidase-like_sf"/>
</dbReference>
<evidence type="ECO:0000256" key="4">
    <source>
        <dbReference type="ARBA" id="ARBA00022801"/>
    </source>
</evidence>
<keyword evidence="8" id="KW-0472">Membrane</keyword>
<name>A0A183EWF1_9BILA</name>
<evidence type="ECO:0000256" key="6">
    <source>
        <dbReference type="ARBA" id="ARBA00022968"/>
    </source>
</evidence>
<evidence type="ECO:0000259" key="12">
    <source>
        <dbReference type="Pfam" id="PF03200"/>
    </source>
</evidence>
<keyword evidence="4" id="KW-0378">Hydrolase</keyword>
<evidence type="ECO:0000256" key="2">
    <source>
        <dbReference type="ARBA" id="ARBA00010833"/>
    </source>
</evidence>
<evidence type="ECO:0000313" key="13">
    <source>
        <dbReference type="EMBL" id="VDN44017.1"/>
    </source>
</evidence>
<proteinExistence type="inferred from homology"/>
<accession>A0A183EWF1</accession>
<sequence length="77" mass="8834">MLSALKYYSSIDGPSRELAYSIYSELRNNVVSNVAREYRRTGFLWENYDDETGRGQGAHPFTGWSSLVLSIMAEQYD</sequence>
<protein>
    <recommendedName>
        <fullName evidence="11">mannosyl-oligosaccharide glucosidase</fullName>
        <ecNumber evidence="11">3.2.1.106</ecNumber>
    </recommendedName>
</protein>
<keyword evidence="9" id="KW-0325">Glycoprotein</keyword>
<evidence type="ECO:0000256" key="11">
    <source>
        <dbReference type="ARBA" id="ARBA00038888"/>
    </source>
</evidence>
<dbReference type="PANTHER" id="PTHR10412:SF11">
    <property type="entry name" value="MANNOSYL-OLIGOSACCHARIDE GLUCOSIDASE"/>
    <property type="match status" value="1"/>
</dbReference>
<dbReference type="GO" id="GO:0005789">
    <property type="term" value="C:endoplasmic reticulum membrane"/>
    <property type="evidence" value="ECO:0007669"/>
    <property type="project" value="UniProtKB-SubCell"/>
</dbReference>
<dbReference type="Pfam" id="PF03200">
    <property type="entry name" value="Glyco_hydro_63"/>
    <property type="match status" value="1"/>
</dbReference>
<keyword evidence="6" id="KW-0735">Signal-anchor</keyword>
<evidence type="ECO:0000256" key="1">
    <source>
        <dbReference type="ARBA" id="ARBA00004648"/>
    </source>
</evidence>
<dbReference type="InterPro" id="IPR004888">
    <property type="entry name" value="Glycoside_hydrolase_63"/>
</dbReference>
<evidence type="ECO:0000256" key="7">
    <source>
        <dbReference type="ARBA" id="ARBA00022989"/>
    </source>
</evidence>
<dbReference type="EC" id="3.2.1.106" evidence="11"/>
<comment type="subcellular location">
    <subcellularLocation>
        <location evidence="1">Endoplasmic reticulum membrane</location>
        <topology evidence="1">Single-pass type II membrane protein</topology>
    </subcellularLocation>
</comment>
<reference evidence="13 14" key="2">
    <citation type="submission" date="2018-11" db="EMBL/GenBank/DDBJ databases">
        <authorList>
            <consortium name="Pathogen Informatics"/>
        </authorList>
    </citation>
    <scope>NUCLEOTIDE SEQUENCE [LARGE SCALE GENOMIC DNA]</scope>
</reference>
<keyword evidence="10" id="KW-0326">Glycosidase</keyword>
<dbReference type="GO" id="GO:0009311">
    <property type="term" value="P:oligosaccharide metabolic process"/>
    <property type="evidence" value="ECO:0007669"/>
    <property type="project" value="InterPro"/>
</dbReference>
<dbReference type="AlphaFoldDB" id="A0A183EWF1"/>
<dbReference type="Proteomes" id="UP000271098">
    <property type="component" value="Unassembled WGS sequence"/>
</dbReference>
<keyword evidence="3" id="KW-0812">Transmembrane</keyword>
<evidence type="ECO:0000256" key="3">
    <source>
        <dbReference type="ARBA" id="ARBA00022692"/>
    </source>
</evidence>
<dbReference type="OrthoDB" id="5865149at2759"/>
<evidence type="ECO:0000256" key="5">
    <source>
        <dbReference type="ARBA" id="ARBA00022824"/>
    </source>
</evidence>
<evidence type="ECO:0000256" key="9">
    <source>
        <dbReference type="ARBA" id="ARBA00023180"/>
    </source>
</evidence>
<comment type="similarity">
    <text evidence="2">Belongs to the glycosyl hydrolase 63 family.</text>
</comment>
<evidence type="ECO:0000313" key="14">
    <source>
        <dbReference type="Proteomes" id="UP000271098"/>
    </source>
</evidence>
<evidence type="ECO:0000256" key="10">
    <source>
        <dbReference type="ARBA" id="ARBA00023295"/>
    </source>
</evidence>
<feature type="domain" description="Glycosyl hydrolase family 63 C-terminal" evidence="12">
    <location>
        <begin position="1"/>
        <end position="74"/>
    </location>
</feature>
<evidence type="ECO:0000313" key="15">
    <source>
        <dbReference type="WBParaSite" id="GPUH_0002532201-mRNA-1"/>
    </source>
</evidence>
<keyword evidence="14" id="KW-1185">Reference proteome</keyword>
<dbReference type="GO" id="GO:0006487">
    <property type="term" value="P:protein N-linked glycosylation"/>
    <property type="evidence" value="ECO:0007669"/>
    <property type="project" value="TreeGrafter"/>
</dbReference>
<organism evidence="15">
    <name type="scientific">Gongylonema pulchrum</name>
    <dbReference type="NCBI Taxonomy" id="637853"/>
    <lineage>
        <taxon>Eukaryota</taxon>
        <taxon>Metazoa</taxon>
        <taxon>Ecdysozoa</taxon>
        <taxon>Nematoda</taxon>
        <taxon>Chromadorea</taxon>
        <taxon>Rhabditida</taxon>
        <taxon>Spirurina</taxon>
        <taxon>Spiruromorpha</taxon>
        <taxon>Spiruroidea</taxon>
        <taxon>Gongylonematidae</taxon>
        <taxon>Gongylonema</taxon>
    </lineage>
</organism>
<keyword evidence="7" id="KW-1133">Transmembrane helix</keyword>
<keyword evidence="5" id="KW-0256">Endoplasmic reticulum</keyword>
<evidence type="ECO:0000256" key="8">
    <source>
        <dbReference type="ARBA" id="ARBA00023136"/>
    </source>
</evidence>
<dbReference type="WBParaSite" id="GPUH_0002532201-mRNA-1">
    <property type="protein sequence ID" value="GPUH_0002532201-mRNA-1"/>
    <property type="gene ID" value="GPUH_0002532201"/>
</dbReference>
<reference evidence="15" key="1">
    <citation type="submission" date="2016-06" db="UniProtKB">
        <authorList>
            <consortium name="WormBaseParasite"/>
        </authorList>
    </citation>
    <scope>IDENTIFICATION</scope>
</reference>
<dbReference type="EMBL" id="UYRT01104539">
    <property type="protein sequence ID" value="VDN44017.1"/>
    <property type="molecule type" value="Genomic_DNA"/>
</dbReference>
<gene>
    <name evidence="13" type="ORF">GPUH_LOCUS25292</name>
</gene>
<dbReference type="GO" id="GO:0004573">
    <property type="term" value="F:Glc3Man9GlcNAc2 oligosaccharide glucosidase activity"/>
    <property type="evidence" value="ECO:0007669"/>
    <property type="project" value="UniProtKB-EC"/>
</dbReference>